<gene>
    <name evidence="1" type="ORF">SHERM_12372</name>
</gene>
<name>A0A9N7MR33_STRHE</name>
<dbReference type="Proteomes" id="UP001153555">
    <property type="component" value="Unassembled WGS sequence"/>
</dbReference>
<evidence type="ECO:0000313" key="2">
    <source>
        <dbReference type="Proteomes" id="UP001153555"/>
    </source>
</evidence>
<dbReference type="GO" id="GO:0016301">
    <property type="term" value="F:kinase activity"/>
    <property type="evidence" value="ECO:0007669"/>
    <property type="project" value="UniProtKB-KW"/>
</dbReference>
<sequence length="105" mass="12523">DYYQRNNITPVDVSQARYYRKKNPTFSLQTVEEIMKIVEEAKSPPRVTRSVGGFGWGEEDGEEDKEILRMMKWRRKRMTRTSMTSKSRRLMRVGKFVSLKKKKTK</sequence>
<dbReference type="EMBL" id="CACSLK010007726">
    <property type="protein sequence ID" value="CAA0810938.1"/>
    <property type="molecule type" value="Genomic_DNA"/>
</dbReference>
<feature type="non-terminal residue" evidence="1">
    <location>
        <position position="1"/>
    </location>
</feature>
<keyword evidence="1" id="KW-0418">Kinase</keyword>
<organism evidence="1 2">
    <name type="scientific">Striga hermonthica</name>
    <name type="common">Purple witchweed</name>
    <name type="synonym">Buchnera hermonthica</name>
    <dbReference type="NCBI Taxonomy" id="68872"/>
    <lineage>
        <taxon>Eukaryota</taxon>
        <taxon>Viridiplantae</taxon>
        <taxon>Streptophyta</taxon>
        <taxon>Embryophyta</taxon>
        <taxon>Tracheophyta</taxon>
        <taxon>Spermatophyta</taxon>
        <taxon>Magnoliopsida</taxon>
        <taxon>eudicotyledons</taxon>
        <taxon>Gunneridae</taxon>
        <taxon>Pentapetalae</taxon>
        <taxon>asterids</taxon>
        <taxon>lamiids</taxon>
        <taxon>Lamiales</taxon>
        <taxon>Orobanchaceae</taxon>
        <taxon>Buchnereae</taxon>
        <taxon>Striga</taxon>
    </lineage>
</organism>
<protein>
    <submittedName>
        <fullName evidence="1">Serine/threonine-protein kinase SRK2B</fullName>
    </submittedName>
</protein>
<evidence type="ECO:0000313" key="1">
    <source>
        <dbReference type="EMBL" id="CAA0810938.1"/>
    </source>
</evidence>
<reference evidence="1" key="1">
    <citation type="submission" date="2019-12" db="EMBL/GenBank/DDBJ databases">
        <authorList>
            <person name="Scholes J."/>
        </authorList>
    </citation>
    <scope>NUCLEOTIDE SEQUENCE</scope>
</reference>
<keyword evidence="1" id="KW-0808">Transferase</keyword>
<dbReference type="OrthoDB" id="1725641at2759"/>
<comment type="caution">
    <text evidence="1">The sequence shown here is derived from an EMBL/GenBank/DDBJ whole genome shotgun (WGS) entry which is preliminary data.</text>
</comment>
<accession>A0A9N7MR33</accession>
<proteinExistence type="predicted"/>
<dbReference type="AlphaFoldDB" id="A0A9N7MR33"/>
<keyword evidence="2" id="KW-1185">Reference proteome</keyword>